<dbReference type="OrthoDB" id="9815348at2"/>
<evidence type="ECO:0000313" key="4">
    <source>
        <dbReference type="EMBL" id="SNS57607.1"/>
    </source>
</evidence>
<dbReference type="RefSeq" id="WP_089283513.1">
    <property type="nucleotide sequence ID" value="NZ_FZOJ01000013.1"/>
</dbReference>
<dbReference type="CDD" id="cd00564">
    <property type="entry name" value="TMP_TenI"/>
    <property type="match status" value="1"/>
</dbReference>
<gene>
    <name evidence="4" type="ORF">SAMN05446037_101373</name>
</gene>
<dbReference type="Pfam" id="PF02581">
    <property type="entry name" value="TMP-TENI"/>
    <property type="match status" value="1"/>
</dbReference>
<keyword evidence="2" id="KW-0784">Thiamine biosynthesis</keyword>
<keyword evidence="5" id="KW-1185">Reference proteome</keyword>
<evidence type="ECO:0000256" key="1">
    <source>
        <dbReference type="ARBA" id="ARBA00004948"/>
    </source>
</evidence>
<comment type="pathway">
    <text evidence="1">Cofactor biosynthesis; thiamine diphosphate biosynthesis.</text>
</comment>
<dbReference type="PANTHER" id="PTHR20857:SF15">
    <property type="entry name" value="THIAMINE-PHOSPHATE SYNTHASE"/>
    <property type="match status" value="1"/>
</dbReference>
<dbReference type="InterPro" id="IPR036206">
    <property type="entry name" value="ThiamineP_synth_sf"/>
</dbReference>
<name>A0A239FLE4_9FIRM</name>
<protein>
    <submittedName>
        <fullName evidence="4">Thiamine-phosphate pyrophosphorylase</fullName>
    </submittedName>
</protein>
<organism evidence="4 5">
    <name type="scientific">Anaerovirgula multivorans</name>
    <dbReference type="NCBI Taxonomy" id="312168"/>
    <lineage>
        <taxon>Bacteria</taxon>
        <taxon>Bacillati</taxon>
        <taxon>Bacillota</taxon>
        <taxon>Clostridia</taxon>
        <taxon>Peptostreptococcales</taxon>
        <taxon>Natronincolaceae</taxon>
        <taxon>Anaerovirgula</taxon>
    </lineage>
</organism>
<dbReference type="GO" id="GO:0004789">
    <property type="term" value="F:thiamine-phosphate diphosphorylase activity"/>
    <property type="evidence" value="ECO:0007669"/>
    <property type="project" value="TreeGrafter"/>
</dbReference>
<dbReference type="AlphaFoldDB" id="A0A239FLE4"/>
<proteinExistence type="predicted"/>
<evidence type="ECO:0000313" key="5">
    <source>
        <dbReference type="Proteomes" id="UP000198304"/>
    </source>
</evidence>
<dbReference type="InterPro" id="IPR013785">
    <property type="entry name" value="Aldolase_TIM"/>
</dbReference>
<reference evidence="4 5" key="1">
    <citation type="submission" date="2017-06" db="EMBL/GenBank/DDBJ databases">
        <authorList>
            <person name="Kim H.J."/>
            <person name="Triplett B.A."/>
        </authorList>
    </citation>
    <scope>NUCLEOTIDE SEQUENCE [LARGE SCALE GENOMIC DNA]</scope>
    <source>
        <strain evidence="4 5">SCA</strain>
    </source>
</reference>
<dbReference type="Proteomes" id="UP000198304">
    <property type="component" value="Unassembled WGS sequence"/>
</dbReference>
<dbReference type="Gene3D" id="3.20.20.70">
    <property type="entry name" value="Aldolase class I"/>
    <property type="match status" value="1"/>
</dbReference>
<evidence type="ECO:0000256" key="2">
    <source>
        <dbReference type="ARBA" id="ARBA00022977"/>
    </source>
</evidence>
<sequence>MLYLITNRRMAKDKNLIKVIEAAVRGGVDGIILREKDLSYEELLPLAIEIKKLTEGTETLLMINGNLQAARKVQADGYHTGFREFIDRKPVFDGMLGVSIHSLEEAVLAEKQGATYLLAGHVFDTQCKEGLAGRGIPFIKDIKEQVEIPVIALGGITPEKAVEVLKAGANGIAVMSSIMMADDPYGLTRRLKNI</sequence>
<dbReference type="GO" id="GO:0005737">
    <property type="term" value="C:cytoplasm"/>
    <property type="evidence" value="ECO:0007669"/>
    <property type="project" value="TreeGrafter"/>
</dbReference>
<dbReference type="PANTHER" id="PTHR20857">
    <property type="entry name" value="THIAMINE-PHOSPHATE PYROPHOSPHORYLASE"/>
    <property type="match status" value="1"/>
</dbReference>
<evidence type="ECO:0000259" key="3">
    <source>
        <dbReference type="Pfam" id="PF02581"/>
    </source>
</evidence>
<dbReference type="SUPFAM" id="SSF51391">
    <property type="entry name" value="Thiamin phosphate synthase"/>
    <property type="match status" value="1"/>
</dbReference>
<feature type="domain" description="Thiamine phosphate synthase/TenI" evidence="3">
    <location>
        <begin position="2"/>
        <end position="178"/>
    </location>
</feature>
<accession>A0A239FLE4</accession>
<dbReference type="InterPro" id="IPR022998">
    <property type="entry name" value="ThiamineP_synth_TenI"/>
</dbReference>
<dbReference type="GO" id="GO:0009228">
    <property type="term" value="P:thiamine biosynthetic process"/>
    <property type="evidence" value="ECO:0007669"/>
    <property type="project" value="UniProtKB-KW"/>
</dbReference>
<dbReference type="EMBL" id="FZOJ01000013">
    <property type="protein sequence ID" value="SNS57607.1"/>
    <property type="molecule type" value="Genomic_DNA"/>
</dbReference>